<dbReference type="Pfam" id="PF05901">
    <property type="entry name" value="Excalibur"/>
    <property type="match status" value="1"/>
</dbReference>
<keyword evidence="2" id="KW-0812">Transmembrane</keyword>
<feature type="region of interest" description="Disordered" evidence="1">
    <location>
        <begin position="88"/>
        <end position="113"/>
    </location>
</feature>
<name>A0A5B8LEY4_9SPHN</name>
<keyword evidence="2" id="KW-1133">Transmembrane helix</keyword>
<dbReference type="Proteomes" id="UP000315673">
    <property type="component" value="Chromosome"/>
</dbReference>
<evidence type="ECO:0000259" key="3">
    <source>
        <dbReference type="SMART" id="SM00894"/>
    </source>
</evidence>
<sequence>MGFKKPFRAQPVRLGKHYRREARRKTIVTLTRAAVFGMALAAASIVFERPARLAWRGLTESPTATAARENSVYYAGCDEARRAGAAPIYKGEPGYRPEMDGDNDGIACEPYRR</sequence>
<keyword evidence="2" id="KW-0472">Membrane</keyword>
<evidence type="ECO:0000313" key="4">
    <source>
        <dbReference type="EMBL" id="QDZ06429.1"/>
    </source>
</evidence>
<dbReference type="RefSeq" id="WP_146569513.1">
    <property type="nucleotide sequence ID" value="NZ_CP042306.1"/>
</dbReference>
<evidence type="ECO:0000313" key="5">
    <source>
        <dbReference type="Proteomes" id="UP000315673"/>
    </source>
</evidence>
<dbReference type="SMART" id="SM00894">
    <property type="entry name" value="Excalibur"/>
    <property type="match status" value="1"/>
</dbReference>
<dbReference type="AlphaFoldDB" id="A0A5B8LEY4"/>
<dbReference type="OrthoDB" id="5366081at2"/>
<keyword evidence="5" id="KW-1185">Reference proteome</keyword>
<feature type="transmembrane region" description="Helical" evidence="2">
    <location>
        <begin position="26"/>
        <end position="47"/>
    </location>
</feature>
<dbReference type="InterPro" id="IPR008613">
    <property type="entry name" value="Excalibur_Ca-bd_domain"/>
</dbReference>
<proteinExistence type="predicted"/>
<organism evidence="4 5">
    <name type="scientific">Sphingomonas panacisoli</name>
    <dbReference type="NCBI Taxonomy" id="1813879"/>
    <lineage>
        <taxon>Bacteria</taxon>
        <taxon>Pseudomonadati</taxon>
        <taxon>Pseudomonadota</taxon>
        <taxon>Alphaproteobacteria</taxon>
        <taxon>Sphingomonadales</taxon>
        <taxon>Sphingomonadaceae</taxon>
        <taxon>Sphingomonas</taxon>
    </lineage>
</organism>
<protein>
    <submittedName>
        <fullName evidence="4">Excalibur calcium-binding domain-containing protein</fullName>
    </submittedName>
</protein>
<dbReference type="KEGG" id="spai:FPZ24_02180"/>
<evidence type="ECO:0000256" key="1">
    <source>
        <dbReference type="SAM" id="MobiDB-lite"/>
    </source>
</evidence>
<accession>A0A5B8LEY4</accession>
<feature type="domain" description="Excalibur calcium-binding" evidence="3">
    <location>
        <begin position="73"/>
        <end position="109"/>
    </location>
</feature>
<dbReference type="EMBL" id="CP042306">
    <property type="protein sequence ID" value="QDZ06429.1"/>
    <property type="molecule type" value="Genomic_DNA"/>
</dbReference>
<gene>
    <name evidence="4" type="ORF">FPZ24_02180</name>
</gene>
<evidence type="ECO:0000256" key="2">
    <source>
        <dbReference type="SAM" id="Phobius"/>
    </source>
</evidence>
<reference evidence="4 5" key="1">
    <citation type="submission" date="2019-07" db="EMBL/GenBank/DDBJ databases">
        <title>Full genome sequence of Sphingomonas sp. 4R-6-7(HKS19).</title>
        <authorList>
            <person name="Im W.-T."/>
        </authorList>
    </citation>
    <scope>NUCLEOTIDE SEQUENCE [LARGE SCALE GENOMIC DNA]</scope>
    <source>
        <strain evidence="4 5">HKS19</strain>
    </source>
</reference>